<organism evidence="1 2">
    <name type="scientific">Andreprevotia lacus DSM 23236</name>
    <dbReference type="NCBI Taxonomy" id="1121001"/>
    <lineage>
        <taxon>Bacteria</taxon>
        <taxon>Pseudomonadati</taxon>
        <taxon>Pseudomonadota</taxon>
        <taxon>Betaproteobacteria</taxon>
        <taxon>Neisseriales</taxon>
        <taxon>Chitinibacteraceae</taxon>
        <taxon>Andreprevotia</taxon>
    </lineage>
</organism>
<keyword evidence="2" id="KW-1185">Reference proteome</keyword>
<name>A0A1W1XCU1_9NEIS</name>
<protein>
    <recommendedName>
        <fullName evidence="3">PilX N-terminal</fullName>
    </recommendedName>
</protein>
<dbReference type="EMBL" id="FWXD01000006">
    <property type="protein sequence ID" value="SMC21855.1"/>
    <property type="molecule type" value="Genomic_DNA"/>
</dbReference>
<sequence length="471" mass="48848">MFPFKKIMRTQQGAATLTTSVMLLFVLSLGMFASNHSAFLEQQTNNNITYNSQAKMAADAGLQTFIANFKVNAASNTFNNLAWMDQANNYGVKSSYNASVTAGSVTDIDPTLVGVPATFPAGAMSNSCALSGSGTSKTPAICGTISGQSYMVGTAQITGPTLSSGKWSSKIRIVSIGRADNGAETAYSIADISYDVTPGGGGSGSGSFFAINGNLRYYDSSVNIDITQLAQNDIAAYDPAFSADQSKGISVGDTISKGDVQSWWPFKMNWTQVTAQQAATGTNAGYRYGYTPVGGTYTNSGPASVAGTKTQDAFFSTYFGQGKSSYVSSTFSGGGNPRVSSDGNTVIISGGTYSASDFAALTNTYSNKSLIVDGNLQITGGTSDSSRLADTFIYVSGNFTLGNTDGTGGPTIATAGVFAVEGNMEIYGTLNVNPSVNAYKIRHANNGSATPTISTPAITGIRDYLNAVLTN</sequence>
<dbReference type="Proteomes" id="UP000192761">
    <property type="component" value="Unassembled WGS sequence"/>
</dbReference>
<gene>
    <name evidence="1" type="ORF">SAMN02745857_01262</name>
</gene>
<dbReference type="STRING" id="1121001.SAMN02745857_01262"/>
<evidence type="ECO:0000313" key="2">
    <source>
        <dbReference type="Proteomes" id="UP000192761"/>
    </source>
</evidence>
<dbReference type="AlphaFoldDB" id="A0A1W1XCU1"/>
<evidence type="ECO:0000313" key="1">
    <source>
        <dbReference type="EMBL" id="SMC21855.1"/>
    </source>
</evidence>
<accession>A0A1W1XCU1</accession>
<reference evidence="1 2" key="1">
    <citation type="submission" date="2017-04" db="EMBL/GenBank/DDBJ databases">
        <authorList>
            <person name="Afonso C.L."/>
            <person name="Miller P.J."/>
            <person name="Scott M.A."/>
            <person name="Spackman E."/>
            <person name="Goraichik I."/>
            <person name="Dimitrov K.M."/>
            <person name="Suarez D.L."/>
            <person name="Swayne D.E."/>
        </authorList>
    </citation>
    <scope>NUCLEOTIDE SEQUENCE [LARGE SCALE GENOMIC DNA]</scope>
    <source>
        <strain evidence="1 2">DSM 23236</strain>
    </source>
</reference>
<proteinExistence type="predicted"/>
<evidence type="ECO:0008006" key="3">
    <source>
        <dbReference type="Google" id="ProtNLM"/>
    </source>
</evidence>